<protein>
    <submittedName>
        <fullName evidence="1">Uncharacterized protein</fullName>
    </submittedName>
</protein>
<gene>
    <name evidence="1" type="ORF">OWR29_37365</name>
</gene>
<name>A0ABT4BB06_9ACTN</name>
<dbReference type="EMBL" id="JAPNTZ010000016">
    <property type="protein sequence ID" value="MCY1143705.1"/>
    <property type="molecule type" value="Genomic_DNA"/>
</dbReference>
<organism evidence="1 2">
    <name type="scientific">Paractinoplanes pyxinae</name>
    <dbReference type="NCBI Taxonomy" id="2997416"/>
    <lineage>
        <taxon>Bacteria</taxon>
        <taxon>Bacillati</taxon>
        <taxon>Actinomycetota</taxon>
        <taxon>Actinomycetes</taxon>
        <taxon>Micromonosporales</taxon>
        <taxon>Micromonosporaceae</taxon>
        <taxon>Paractinoplanes</taxon>
    </lineage>
</organism>
<dbReference type="RefSeq" id="WP_267568234.1">
    <property type="nucleotide sequence ID" value="NZ_JAPNTZ010000016.1"/>
</dbReference>
<evidence type="ECO:0000313" key="2">
    <source>
        <dbReference type="Proteomes" id="UP001151002"/>
    </source>
</evidence>
<proteinExistence type="predicted"/>
<sequence>MLDNARDAEQVRPLLPGSATAAVVITSRNQLIPLLAVDEAHPLVLDLFTQDEARALLTRRLGADRTGAEPGATERIITACARLTLALGIAAARAGHSGSPLDGIAAELGDATSRLEALNGGDAVSAVRAVFSWSYTALSPPAARLFQLLGQHAVPDISTAAAASLAGRPIRQVRQSLEELVRINLVVQHGPGRYMSHDFLRAYAADFTDTTNGDPAVHTDVTRLMDYYTHSAHTVARLLRPHQDAIPLRLDPASAGTNAEQPADIEAAMAWLTADG</sequence>
<accession>A0ABT4BB06</accession>
<evidence type="ECO:0000313" key="1">
    <source>
        <dbReference type="EMBL" id="MCY1143705.1"/>
    </source>
</evidence>
<keyword evidence="2" id="KW-1185">Reference proteome</keyword>
<reference evidence="1" key="1">
    <citation type="submission" date="2022-11" db="EMBL/GenBank/DDBJ databases">
        <authorList>
            <person name="Somphong A."/>
            <person name="Phongsopitanun W."/>
        </authorList>
    </citation>
    <scope>NUCLEOTIDE SEQUENCE</scope>
    <source>
        <strain evidence="1">Pm04-4</strain>
    </source>
</reference>
<dbReference type="Proteomes" id="UP001151002">
    <property type="component" value="Unassembled WGS sequence"/>
</dbReference>
<comment type="caution">
    <text evidence="1">The sequence shown here is derived from an EMBL/GenBank/DDBJ whole genome shotgun (WGS) entry which is preliminary data.</text>
</comment>